<evidence type="ECO:0000256" key="2">
    <source>
        <dbReference type="ARBA" id="ARBA00002904"/>
    </source>
</evidence>
<evidence type="ECO:0000256" key="4">
    <source>
        <dbReference type="ARBA" id="ARBA00012925"/>
    </source>
</evidence>
<dbReference type="SUPFAM" id="SSF51069">
    <property type="entry name" value="Carbonic anhydrase"/>
    <property type="match status" value="1"/>
</dbReference>
<dbReference type="PANTHER" id="PTHR18952:SF265">
    <property type="entry name" value="CARBONIC ANHYDRASE"/>
    <property type="match status" value="1"/>
</dbReference>
<proteinExistence type="inferred from homology"/>
<keyword evidence="13" id="KW-1185">Reference proteome</keyword>
<evidence type="ECO:0000256" key="5">
    <source>
        <dbReference type="ARBA" id="ARBA00014628"/>
    </source>
</evidence>
<dbReference type="PROSITE" id="PS51144">
    <property type="entry name" value="ALPHA_CA_2"/>
    <property type="match status" value="1"/>
</dbReference>
<keyword evidence="8 10" id="KW-0456">Lyase</keyword>
<dbReference type="InterPro" id="IPR041891">
    <property type="entry name" value="Alpha_CA_prokaryot-like"/>
</dbReference>
<evidence type="ECO:0000313" key="13">
    <source>
        <dbReference type="Proteomes" id="UP000318521"/>
    </source>
</evidence>
<comment type="cofactor">
    <cofactor evidence="1 10">
        <name>Zn(2+)</name>
        <dbReference type="ChEBI" id="CHEBI:29105"/>
    </cofactor>
</comment>
<dbReference type="Gene3D" id="3.10.200.10">
    <property type="entry name" value="Alpha carbonic anhydrase"/>
    <property type="match status" value="1"/>
</dbReference>
<reference evidence="12 13" key="1">
    <citation type="submission" date="2019-07" db="EMBL/GenBank/DDBJ databases">
        <authorList>
            <person name="Park Y.J."/>
            <person name="Jeong S.E."/>
            <person name="Jung H.S."/>
        </authorList>
    </citation>
    <scope>NUCLEOTIDE SEQUENCE [LARGE SCALE GENOMIC DNA]</scope>
    <source>
        <strain evidence="13">P16(2019)</strain>
    </source>
</reference>
<keyword evidence="10" id="KW-0732">Signal</keyword>
<organism evidence="12 13">
    <name type="scientific">Alkalicoccobacillus porphyridii</name>
    <dbReference type="NCBI Taxonomy" id="2597270"/>
    <lineage>
        <taxon>Bacteria</taxon>
        <taxon>Bacillati</taxon>
        <taxon>Bacillota</taxon>
        <taxon>Bacilli</taxon>
        <taxon>Bacillales</taxon>
        <taxon>Bacillaceae</taxon>
        <taxon>Alkalicoccobacillus</taxon>
    </lineage>
</organism>
<evidence type="ECO:0000256" key="3">
    <source>
        <dbReference type="ARBA" id="ARBA00010718"/>
    </source>
</evidence>
<feature type="chain" id="PRO_5025073788" description="Carbonic anhydrase" evidence="10">
    <location>
        <begin position="33"/>
        <end position="279"/>
    </location>
</feature>
<gene>
    <name evidence="12" type="ORF">FN960_05905</name>
</gene>
<accession>A0A554A0P7</accession>
<comment type="function">
    <text evidence="2 10">Reversible hydration of carbon dioxide.</text>
</comment>
<comment type="caution">
    <text evidence="12">The sequence shown here is derived from an EMBL/GenBank/DDBJ whole genome shotgun (WGS) entry which is preliminary data.</text>
</comment>
<comment type="catalytic activity">
    <reaction evidence="9 10">
        <text>hydrogencarbonate + H(+) = CO2 + H2O</text>
        <dbReference type="Rhea" id="RHEA:10748"/>
        <dbReference type="ChEBI" id="CHEBI:15377"/>
        <dbReference type="ChEBI" id="CHEBI:15378"/>
        <dbReference type="ChEBI" id="CHEBI:16526"/>
        <dbReference type="ChEBI" id="CHEBI:17544"/>
        <dbReference type="EC" id="4.2.1.1"/>
    </reaction>
</comment>
<dbReference type="CDD" id="cd03124">
    <property type="entry name" value="alpha_CA_prokaryotic_like"/>
    <property type="match status" value="1"/>
</dbReference>
<dbReference type="InterPro" id="IPR001148">
    <property type="entry name" value="CA_dom"/>
</dbReference>
<feature type="domain" description="Alpha-carbonic anhydrase" evidence="11">
    <location>
        <begin position="54"/>
        <end position="279"/>
    </location>
</feature>
<evidence type="ECO:0000256" key="9">
    <source>
        <dbReference type="ARBA" id="ARBA00048348"/>
    </source>
</evidence>
<evidence type="ECO:0000256" key="6">
    <source>
        <dbReference type="ARBA" id="ARBA00022723"/>
    </source>
</evidence>
<evidence type="ECO:0000313" key="12">
    <source>
        <dbReference type="EMBL" id="TSB47272.1"/>
    </source>
</evidence>
<dbReference type="SMART" id="SM01057">
    <property type="entry name" value="Carb_anhydrase"/>
    <property type="match status" value="1"/>
</dbReference>
<dbReference type="InterPro" id="IPR023561">
    <property type="entry name" value="Carbonic_anhydrase_a-class"/>
</dbReference>
<dbReference type="PANTHER" id="PTHR18952">
    <property type="entry name" value="CARBONIC ANHYDRASE"/>
    <property type="match status" value="1"/>
</dbReference>
<comment type="similarity">
    <text evidence="3 10">Belongs to the alpha-carbonic anhydrase family.</text>
</comment>
<dbReference type="Proteomes" id="UP000318521">
    <property type="component" value="Unassembled WGS sequence"/>
</dbReference>
<evidence type="ECO:0000256" key="7">
    <source>
        <dbReference type="ARBA" id="ARBA00022833"/>
    </source>
</evidence>
<dbReference type="EMBL" id="VLXZ01000003">
    <property type="protein sequence ID" value="TSB47272.1"/>
    <property type="molecule type" value="Genomic_DNA"/>
</dbReference>
<keyword evidence="7 10" id="KW-0862">Zinc</keyword>
<dbReference type="EC" id="4.2.1.1" evidence="4 10"/>
<evidence type="ECO:0000256" key="10">
    <source>
        <dbReference type="RuleBase" id="RU367011"/>
    </source>
</evidence>
<feature type="signal peptide" evidence="10">
    <location>
        <begin position="1"/>
        <end position="32"/>
    </location>
</feature>
<keyword evidence="6 10" id="KW-0479">Metal-binding</keyword>
<dbReference type="PROSITE" id="PS00162">
    <property type="entry name" value="ALPHA_CA_1"/>
    <property type="match status" value="1"/>
</dbReference>
<evidence type="ECO:0000259" key="11">
    <source>
        <dbReference type="PROSITE" id="PS51144"/>
    </source>
</evidence>
<dbReference type="AlphaFoldDB" id="A0A554A0P7"/>
<dbReference type="Pfam" id="PF00194">
    <property type="entry name" value="Carb_anhydrase"/>
    <property type="match status" value="1"/>
</dbReference>
<dbReference type="InterPro" id="IPR036398">
    <property type="entry name" value="CA_dom_sf"/>
</dbReference>
<name>A0A554A0P7_9BACI</name>
<dbReference type="GO" id="GO:0008270">
    <property type="term" value="F:zinc ion binding"/>
    <property type="evidence" value="ECO:0007669"/>
    <property type="project" value="UniProtKB-UniRule"/>
</dbReference>
<evidence type="ECO:0000256" key="8">
    <source>
        <dbReference type="ARBA" id="ARBA00023239"/>
    </source>
</evidence>
<dbReference type="GO" id="GO:0004089">
    <property type="term" value="F:carbonate dehydratase activity"/>
    <property type="evidence" value="ECO:0007669"/>
    <property type="project" value="UniProtKB-UniRule"/>
</dbReference>
<dbReference type="OrthoDB" id="5327615at2"/>
<dbReference type="InterPro" id="IPR018338">
    <property type="entry name" value="Carbonic_anhydrase_a-class_CS"/>
</dbReference>
<sequence>MPKMKTVRKLSLSATFLISSSTMSTTPLLAQAEPTQSLYHYESLQIMLDTQEKDTWSYSGSTGPEFWADLDEEFKACTHGEEQSPIGLHREKLLEEDKWSIDLDYNETEFSIENNGHTIQANVDDHTSNKLTLNGTVYKLVQFHFHSPSEHTLNNDYYELEVHFVHQDKNNNLAVLGVLIEEGDTNETLANMWDVMPDEKGEAEETISLHPSGIVPTDLSTFQYDGSLTTPPCSEGVRWSVSNASITMSAEQIQAFQDLYPNNYRPIQEIGNREIGYHY</sequence>
<protein>
    <recommendedName>
        <fullName evidence="5 10">Carbonic anhydrase</fullName>
        <ecNumber evidence="4 10">4.2.1.1</ecNumber>
    </recommendedName>
</protein>
<evidence type="ECO:0000256" key="1">
    <source>
        <dbReference type="ARBA" id="ARBA00001947"/>
    </source>
</evidence>